<dbReference type="CDD" id="cd17321">
    <property type="entry name" value="MFS_MMR_MDR_like"/>
    <property type="match status" value="1"/>
</dbReference>
<evidence type="ECO:0000313" key="8">
    <source>
        <dbReference type="Proteomes" id="UP001241758"/>
    </source>
</evidence>
<keyword evidence="2 5" id="KW-0812">Transmembrane</keyword>
<dbReference type="InterPro" id="IPR036259">
    <property type="entry name" value="MFS_trans_sf"/>
</dbReference>
<evidence type="ECO:0000256" key="5">
    <source>
        <dbReference type="SAM" id="Phobius"/>
    </source>
</evidence>
<dbReference type="Proteomes" id="UP001241758">
    <property type="component" value="Unassembled WGS sequence"/>
</dbReference>
<gene>
    <name evidence="7" type="ORF">QLQ12_36315</name>
</gene>
<feature type="transmembrane region" description="Helical" evidence="5">
    <location>
        <begin position="87"/>
        <end position="109"/>
    </location>
</feature>
<dbReference type="RefSeq" id="WP_282765331.1">
    <property type="nucleotide sequence ID" value="NZ_JASCTH010000030.1"/>
</dbReference>
<dbReference type="Pfam" id="PF07690">
    <property type="entry name" value="MFS_1"/>
    <property type="match status" value="1"/>
</dbReference>
<dbReference type="PANTHER" id="PTHR42718">
    <property type="entry name" value="MAJOR FACILITATOR SUPERFAMILY MULTIDRUG TRANSPORTER MFSC"/>
    <property type="match status" value="1"/>
</dbReference>
<feature type="transmembrane region" description="Helical" evidence="5">
    <location>
        <begin position="340"/>
        <end position="358"/>
    </location>
</feature>
<dbReference type="InterPro" id="IPR011701">
    <property type="entry name" value="MFS"/>
</dbReference>
<evidence type="ECO:0000256" key="4">
    <source>
        <dbReference type="ARBA" id="ARBA00023136"/>
    </source>
</evidence>
<name>A0ABT6WWH7_9ACTN</name>
<comment type="subcellular location">
    <subcellularLocation>
        <location evidence="1">Cell membrane</location>
        <topology evidence="1">Multi-pass membrane protein</topology>
    </subcellularLocation>
</comment>
<reference evidence="7 8" key="1">
    <citation type="submission" date="2023-05" db="EMBL/GenBank/DDBJ databases">
        <title>Actinoplanes sp. NEAU-A12 genome sequencing.</title>
        <authorList>
            <person name="Wang Z.-S."/>
        </authorList>
    </citation>
    <scope>NUCLEOTIDE SEQUENCE [LARGE SCALE GENOMIC DNA]</scope>
    <source>
        <strain evidence="7 8">NEAU-A12</strain>
    </source>
</reference>
<dbReference type="Gene3D" id="1.20.1720.10">
    <property type="entry name" value="Multidrug resistance protein D"/>
    <property type="match status" value="1"/>
</dbReference>
<feature type="transmembrane region" description="Helical" evidence="5">
    <location>
        <begin position="21"/>
        <end position="42"/>
    </location>
</feature>
<organism evidence="7 8">
    <name type="scientific">Actinoplanes sandaracinus</name>
    <dbReference type="NCBI Taxonomy" id="3045177"/>
    <lineage>
        <taxon>Bacteria</taxon>
        <taxon>Bacillati</taxon>
        <taxon>Actinomycetota</taxon>
        <taxon>Actinomycetes</taxon>
        <taxon>Micromonosporales</taxon>
        <taxon>Micromonosporaceae</taxon>
        <taxon>Actinoplanes</taxon>
    </lineage>
</organism>
<feature type="transmembrane region" description="Helical" evidence="5">
    <location>
        <begin position="426"/>
        <end position="449"/>
    </location>
</feature>
<keyword evidence="3 5" id="KW-1133">Transmembrane helix</keyword>
<dbReference type="PANTHER" id="PTHR42718:SF49">
    <property type="entry name" value="EXPORT PROTEIN"/>
    <property type="match status" value="1"/>
</dbReference>
<protein>
    <submittedName>
        <fullName evidence="7">MFS transporter</fullName>
    </submittedName>
</protein>
<feature type="transmembrane region" description="Helical" evidence="5">
    <location>
        <begin position="206"/>
        <end position="228"/>
    </location>
</feature>
<evidence type="ECO:0000256" key="1">
    <source>
        <dbReference type="ARBA" id="ARBA00004651"/>
    </source>
</evidence>
<dbReference type="EMBL" id="JASCTH010000030">
    <property type="protein sequence ID" value="MDI6104070.1"/>
    <property type="molecule type" value="Genomic_DNA"/>
</dbReference>
<evidence type="ECO:0000256" key="2">
    <source>
        <dbReference type="ARBA" id="ARBA00022692"/>
    </source>
</evidence>
<keyword evidence="8" id="KW-1185">Reference proteome</keyword>
<dbReference type="SUPFAM" id="SSF103473">
    <property type="entry name" value="MFS general substrate transporter"/>
    <property type="match status" value="1"/>
</dbReference>
<feature type="domain" description="Major facilitator superfamily (MFS) profile" evidence="6">
    <location>
        <begin position="20"/>
        <end position="453"/>
    </location>
</feature>
<feature type="transmembrane region" description="Helical" evidence="5">
    <location>
        <begin position="267"/>
        <end position="289"/>
    </location>
</feature>
<keyword evidence="4 5" id="KW-0472">Membrane</keyword>
<feature type="transmembrane region" description="Helical" evidence="5">
    <location>
        <begin position="115"/>
        <end position="133"/>
    </location>
</feature>
<evidence type="ECO:0000256" key="3">
    <source>
        <dbReference type="ARBA" id="ARBA00022989"/>
    </source>
</evidence>
<feature type="transmembrane region" description="Helical" evidence="5">
    <location>
        <begin position="62"/>
        <end position="78"/>
    </location>
</feature>
<evidence type="ECO:0000259" key="6">
    <source>
        <dbReference type="PROSITE" id="PS50850"/>
    </source>
</evidence>
<comment type="caution">
    <text evidence="7">The sequence shown here is derived from an EMBL/GenBank/DDBJ whole genome shotgun (WGS) entry which is preliminary data.</text>
</comment>
<feature type="transmembrane region" description="Helical" evidence="5">
    <location>
        <begin position="145"/>
        <end position="169"/>
    </location>
</feature>
<feature type="transmembrane region" description="Helical" evidence="5">
    <location>
        <begin position="234"/>
        <end position="255"/>
    </location>
</feature>
<proteinExistence type="predicted"/>
<feature type="transmembrane region" description="Helical" evidence="5">
    <location>
        <begin position="175"/>
        <end position="194"/>
    </location>
</feature>
<feature type="transmembrane region" description="Helical" evidence="5">
    <location>
        <begin position="309"/>
        <end position="328"/>
    </location>
</feature>
<evidence type="ECO:0000313" key="7">
    <source>
        <dbReference type="EMBL" id="MDI6104070.1"/>
    </source>
</evidence>
<dbReference type="Gene3D" id="1.20.1250.20">
    <property type="entry name" value="MFS general substrate transporter like domains"/>
    <property type="match status" value="1"/>
</dbReference>
<feature type="transmembrane region" description="Helical" evidence="5">
    <location>
        <begin position="364"/>
        <end position="381"/>
    </location>
</feature>
<accession>A0ABT6WWH7</accession>
<sequence>MSRNAAGPRAPAARTVRWAPAVIMGLAGFTATFDITAVSLVLTDLSRQFSLDVAGSVWIMNGYNLTLTIMLLTAGVLADRYGHRQSVIFGAALFGVASVACAFAPGYGVLIGGRVLQGIAGAFIVCGGLALVGRFYTEKAERVRAFALIGTLQGLALVAGPGLGGIIASTLGWEWIFLINIPICVIIVAGCLTVREQPGERQDKPLDVPGLTVFSGFLFLATWLLLYGPGFGEPMIGTLALIAGLIVIFAGFLWIERRVRHPAIDLGLFRIRGFVGLALVPLVLAVSYWSLMVYLPLFLESSLRYDIGTISYLMLFFTVPMFAVPYLVTRVAATSRHSRFFSGGLIVVAVGCLVMAAGAHMPSLAVVAVGMTVAGIGAATVQNQVTGAIIASAPSGRAGSVAAIMTILRQGGFAVGSALLSNATGGFPALFGICALVAGAGAVCSFLLIRFDETRLDQGVTGGSESG</sequence>
<dbReference type="PROSITE" id="PS50850">
    <property type="entry name" value="MFS"/>
    <property type="match status" value="1"/>
</dbReference>
<dbReference type="InterPro" id="IPR020846">
    <property type="entry name" value="MFS_dom"/>
</dbReference>